<evidence type="ECO:0000313" key="9">
    <source>
        <dbReference type="EMBL" id="NWZ62663.1"/>
    </source>
</evidence>
<protein>
    <recommendedName>
        <fullName evidence="2">asparagine--tRNA ligase</fullName>
        <ecNumber evidence="2">6.1.1.22</ecNumber>
    </recommendedName>
</protein>
<comment type="similarity">
    <text evidence="1">Belongs to the class-II aminoacyl-tRNA synthetase family.</text>
</comment>
<feature type="non-terminal residue" evidence="9">
    <location>
        <position position="429"/>
    </location>
</feature>
<dbReference type="InterPro" id="IPR004522">
    <property type="entry name" value="Asn-tRNA-ligase"/>
</dbReference>
<evidence type="ECO:0000256" key="1">
    <source>
        <dbReference type="ARBA" id="ARBA00008226"/>
    </source>
</evidence>
<evidence type="ECO:0000256" key="5">
    <source>
        <dbReference type="ARBA" id="ARBA00022840"/>
    </source>
</evidence>
<keyword evidence="6" id="KW-0648">Protein biosynthesis</keyword>
<comment type="caution">
    <text evidence="9">The sequence shown here is derived from an EMBL/GenBank/DDBJ whole genome shotgun (WGS) entry which is preliminary data.</text>
</comment>
<dbReference type="PANTHER" id="PTHR22594:SF34">
    <property type="entry name" value="ASPARAGINE--TRNA LIGASE, MITOCHONDRIAL-RELATED"/>
    <property type="match status" value="1"/>
</dbReference>
<keyword evidence="4" id="KW-0547">Nucleotide-binding</keyword>
<dbReference type="InterPro" id="IPR012340">
    <property type="entry name" value="NA-bd_OB-fold"/>
</dbReference>
<dbReference type="InterPro" id="IPR004364">
    <property type="entry name" value="Aa-tRNA-synt_II"/>
</dbReference>
<dbReference type="SUPFAM" id="SSF55681">
    <property type="entry name" value="Class II aaRS and biotin synthetases"/>
    <property type="match status" value="1"/>
</dbReference>
<evidence type="ECO:0000256" key="6">
    <source>
        <dbReference type="ARBA" id="ARBA00022917"/>
    </source>
</evidence>
<feature type="domain" description="Aminoacyl-transfer RNA synthetases class-II family profile" evidence="8">
    <location>
        <begin position="109"/>
        <end position="419"/>
    </location>
</feature>
<dbReference type="GO" id="GO:0003676">
    <property type="term" value="F:nucleic acid binding"/>
    <property type="evidence" value="ECO:0007669"/>
    <property type="project" value="InterPro"/>
</dbReference>
<dbReference type="PANTHER" id="PTHR22594">
    <property type="entry name" value="ASPARTYL/LYSYL-TRNA SYNTHETASE"/>
    <property type="match status" value="1"/>
</dbReference>
<evidence type="ECO:0000256" key="7">
    <source>
        <dbReference type="ARBA" id="ARBA00023146"/>
    </source>
</evidence>
<dbReference type="GO" id="GO:0006421">
    <property type="term" value="P:asparaginyl-tRNA aminoacylation"/>
    <property type="evidence" value="ECO:0007669"/>
    <property type="project" value="InterPro"/>
</dbReference>
<dbReference type="SUPFAM" id="SSF50249">
    <property type="entry name" value="Nucleic acid-binding proteins"/>
    <property type="match status" value="1"/>
</dbReference>
<dbReference type="PROSITE" id="PS50862">
    <property type="entry name" value="AA_TRNA_LIGASE_II"/>
    <property type="match status" value="1"/>
</dbReference>
<feature type="non-terminal residue" evidence="9">
    <location>
        <position position="1"/>
    </location>
</feature>
<dbReference type="Gene3D" id="3.30.930.10">
    <property type="entry name" value="Bira Bifunctional Protein, Domain 2"/>
    <property type="match status" value="1"/>
</dbReference>
<dbReference type="GO" id="GO:0004816">
    <property type="term" value="F:asparagine-tRNA ligase activity"/>
    <property type="evidence" value="ECO:0007669"/>
    <property type="project" value="UniProtKB-EC"/>
</dbReference>
<reference evidence="9 10" key="1">
    <citation type="submission" date="2019-09" db="EMBL/GenBank/DDBJ databases">
        <title>Bird 10,000 Genomes (B10K) Project - Family phase.</title>
        <authorList>
            <person name="Zhang G."/>
        </authorList>
    </citation>
    <scope>NUCLEOTIDE SEQUENCE [LARGE SCALE GENOMIC DNA]</scope>
    <source>
        <strain evidence="9">OUT-0054</strain>
        <tissue evidence="9">Blood</tissue>
    </source>
</reference>
<dbReference type="InterPro" id="IPR002312">
    <property type="entry name" value="Asp/Asn-tRNA-synth_IIb"/>
</dbReference>
<dbReference type="Gene3D" id="2.40.50.140">
    <property type="entry name" value="Nucleic acid-binding proteins"/>
    <property type="match status" value="1"/>
</dbReference>
<keyword evidence="3" id="KW-0436">Ligase</keyword>
<gene>
    <name evidence="9" type="primary">Nars2</name>
    <name evidence="9" type="ORF">ACRARU_R09266</name>
</gene>
<sequence length="429" mass="48865">GWVRSVRSQKEVLFLHINDGSSLESLQVVADPSLEKRDLTFGSAVEVQGKLVKSPHRMQNMELQAETIRVVGPCDIWSFPLKMKERHPLEYVRQFPHLRCRNNTLGALLRIRSEATAGIHSFFQDNGYVHIHTPIITANDCEGAGELFHVEVKAKDSAEKKHFFNVPAFLTVSGQLHLEVMAGAFTHVFTFGPTFRAENSQSRRHLAEFYMVEAELSFTENLQDIMQVMEDLFKTVTSTVLSKCPRDVELFHKYIAPAQKSDITHKLFSSSCRISYSEAVEILKQAPQTFTFKPEWGCDLQTEHEKYLVKHCGEVPVFVVNYPYDLKPFYMRDNEDGPQHTVAAVDLLVPGIGELCGGSLREERLPFLESRLQSVTVCLNYRYLDLRKFGSVPHGGFGMGFERYLQYILGVDNIKDVIPFPRFSHSCLL</sequence>
<dbReference type="EC" id="6.1.1.22" evidence="2"/>
<dbReference type="OrthoDB" id="1931232at2759"/>
<dbReference type="GO" id="GO:0005739">
    <property type="term" value="C:mitochondrion"/>
    <property type="evidence" value="ECO:0007669"/>
    <property type="project" value="TreeGrafter"/>
</dbReference>
<evidence type="ECO:0000259" key="8">
    <source>
        <dbReference type="PROSITE" id="PS50862"/>
    </source>
</evidence>
<evidence type="ECO:0000256" key="2">
    <source>
        <dbReference type="ARBA" id="ARBA00012816"/>
    </source>
</evidence>
<keyword evidence="5" id="KW-0067">ATP-binding</keyword>
<dbReference type="EMBL" id="VZST01000134">
    <property type="protein sequence ID" value="NWZ62663.1"/>
    <property type="molecule type" value="Genomic_DNA"/>
</dbReference>
<dbReference type="FunFam" id="3.30.930.10:FF:000016">
    <property type="entry name" value="Asparagine--tRNA ligase"/>
    <property type="match status" value="1"/>
</dbReference>
<dbReference type="CDD" id="cd00776">
    <property type="entry name" value="AsxRS_core"/>
    <property type="match status" value="1"/>
</dbReference>
<dbReference type="CDD" id="cd04318">
    <property type="entry name" value="EcAsnRS_like_N"/>
    <property type="match status" value="1"/>
</dbReference>
<evidence type="ECO:0000313" key="10">
    <source>
        <dbReference type="Proteomes" id="UP000549775"/>
    </source>
</evidence>
<name>A0A7K7P5A1_ACRAR</name>
<organism evidence="9 10">
    <name type="scientific">Acrocephalus arundinaceus</name>
    <name type="common">Great reed-warbler</name>
    <dbReference type="NCBI Taxonomy" id="39621"/>
    <lineage>
        <taxon>Eukaryota</taxon>
        <taxon>Metazoa</taxon>
        <taxon>Chordata</taxon>
        <taxon>Craniata</taxon>
        <taxon>Vertebrata</taxon>
        <taxon>Euteleostomi</taxon>
        <taxon>Archelosauria</taxon>
        <taxon>Archosauria</taxon>
        <taxon>Dinosauria</taxon>
        <taxon>Saurischia</taxon>
        <taxon>Theropoda</taxon>
        <taxon>Coelurosauria</taxon>
        <taxon>Aves</taxon>
        <taxon>Neognathae</taxon>
        <taxon>Neoaves</taxon>
        <taxon>Telluraves</taxon>
        <taxon>Australaves</taxon>
        <taxon>Passeriformes</taxon>
        <taxon>Sylvioidea</taxon>
        <taxon>Sylviidae</taxon>
        <taxon>Acrocephalinae</taxon>
        <taxon>Acrocephalus</taxon>
    </lineage>
</organism>
<accession>A0A7K7P5A1</accession>
<dbReference type="NCBIfam" id="NF003037">
    <property type="entry name" value="PRK03932.1"/>
    <property type="match status" value="1"/>
</dbReference>
<dbReference type="AlphaFoldDB" id="A0A7K7P5A1"/>
<dbReference type="NCBIfam" id="TIGR00457">
    <property type="entry name" value="asnS"/>
    <property type="match status" value="1"/>
</dbReference>
<dbReference type="PRINTS" id="PR01042">
    <property type="entry name" value="TRNASYNTHASP"/>
</dbReference>
<dbReference type="Pfam" id="PF00152">
    <property type="entry name" value="tRNA-synt_2"/>
    <property type="match status" value="1"/>
</dbReference>
<dbReference type="Proteomes" id="UP000549775">
    <property type="component" value="Unassembled WGS sequence"/>
</dbReference>
<keyword evidence="7" id="KW-0030">Aminoacyl-tRNA synthetase</keyword>
<evidence type="ECO:0000256" key="3">
    <source>
        <dbReference type="ARBA" id="ARBA00022598"/>
    </source>
</evidence>
<dbReference type="Pfam" id="PF01336">
    <property type="entry name" value="tRNA_anti-codon"/>
    <property type="match status" value="1"/>
</dbReference>
<evidence type="ECO:0000256" key="4">
    <source>
        <dbReference type="ARBA" id="ARBA00022741"/>
    </source>
</evidence>
<keyword evidence="10" id="KW-1185">Reference proteome</keyword>
<proteinExistence type="inferred from homology"/>
<dbReference type="InterPro" id="IPR045864">
    <property type="entry name" value="aa-tRNA-synth_II/BPL/LPL"/>
</dbReference>
<dbReference type="InterPro" id="IPR006195">
    <property type="entry name" value="aa-tRNA-synth_II"/>
</dbReference>
<dbReference type="GO" id="GO:0005524">
    <property type="term" value="F:ATP binding"/>
    <property type="evidence" value="ECO:0007669"/>
    <property type="project" value="UniProtKB-KW"/>
</dbReference>
<dbReference type="InterPro" id="IPR004365">
    <property type="entry name" value="NA-bd_OB_tRNA"/>
</dbReference>